<dbReference type="PIRSF" id="PIRSF000390">
    <property type="entry name" value="PLP_StrS"/>
    <property type="match status" value="1"/>
</dbReference>
<dbReference type="InterPro" id="IPR000653">
    <property type="entry name" value="DegT/StrS_aminotransferase"/>
</dbReference>
<evidence type="ECO:0000313" key="4">
    <source>
        <dbReference type="EMBL" id="UPQ81330.1"/>
    </source>
</evidence>
<evidence type="ECO:0000256" key="3">
    <source>
        <dbReference type="RuleBase" id="RU004508"/>
    </source>
</evidence>
<dbReference type="Pfam" id="PF01041">
    <property type="entry name" value="DegT_DnrJ_EryC1"/>
    <property type="match status" value="1"/>
</dbReference>
<keyword evidence="4" id="KW-0032">Aminotransferase</keyword>
<dbReference type="EMBL" id="CP096208">
    <property type="protein sequence ID" value="UPQ81330.1"/>
    <property type="molecule type" value="Genomic_DNA"/>
</dbReference>
<evidence type="ECO:0000256" key="2">
    <source>
        <dbReference type="ARBA" id="ARBA00037999"/>
    </source>
</evidence>
<dbReference type="Gene3D" id="3.90.1150.10">
    <property type="entry name" value="Aspartate Aminotransferase, domain 1"/>
    <property type="match status" value="1"/>
</dbReference>
<accession>A0ABY4KLR0</accession>
<sequence>MIPFLDLKLINAQVRQNLIDAAIRVIDSGWFLRGAELNAFEEEFADYCGAENCIGVANGLDALVLVLRAWKELGTLKQGDEVIVPANTYIASILAITENGLKPVLVEPDPATFNLCPLKTAAAITPNTKAILAVHLYGQLAPMPEIMALAEQHNLLVLEDAAQAHGASIAGRKAGNWGHAAGFSFYPGKNLGALGDAGAVTTNDADLAQTIRALGNYGSHKKYENLYQGVNSRLDEIQAAMLSIKLKYLDADTTRRKQIAIAYAQGINNPAIIQPIPAQSTMASLESHVFHLYVVRTEQRQALQEHLSAAGIQTLIHYPVPPHQQRAYQEWTQQSYPLTEAIHREVLSLPISPVMTDTEVTAVIHACNAFCAD</sequence>
<gene>
    <name evidence="4" type="ORF">M0M42_12920</name>
</gene>
<organism evidence="4 5">
    <name type="scientific">Pseudomonas knackmussii</name>
    <dbReference type="NCBI Taxonomy" id="65741"/>
    <lineage>
        <taxon>Bacteria</taxon>
        <taxon>Pseudomonadati</taxon>
        <taxon>Pseudomonadota</taxon>
        <taxon>Gammaproteobacteria</taxon>
        <taxon>Pseudomonadales</taxon>
        <taxon>Pseudomonadaceae</taxon>
        <taxon>Pseudomonas</taxon>
    </lineage>
</organism>
<name>A0ABY4KLR0_9PSED</name>
<keyword evidence="5" id="KW-1185">Reference proteome</keyword>
<dbReference type="Gene3D" id="3.40.640.10">
    <property type="entry name" value="Type I PLP-dependent aspartate aminotransferase-like (Major domain)"/>
    <property type="match status" value="1"/>
</dbReference>
<dbReference type="SUPFAM" id="SSF53383">
    <property type="entry name" value="PLP-dependent transferases"/>
    <property type="match status" value="1"/>
</dbReference>
<dbReference type="CDD" id="cd00616">
    <property type="entry name" value="AHBA_syn"/>
    <property type="match status" value="1"/>
</dbReference>
<proteinExistence type="inferred from homology"/>
<comment type="similarity">
    <text evidence="2 3">Belongs to the DegT/DnrJ/EryC1 family.</text>
</comment>
<evidence type="ECO:0000256" key="1">
    <source>
        <dbReference type="ARBA" id="ARBA00022898"/>
    </source>
</evidence>
<dbReference type="InterPro" id="IPR015421">
    <property type="entry name" value="PyrdxlP-dep_Trfase_major"/>
</dbReference>
<dbReference type="PANTHER" id="PTHR30244">
    <property type="entry name" value="TRANSAMINASE"/>
    <property type="match status" value="1"/>
</dbReference>
<reference evidence="4 5" key="1">
    <citation type="submission" date="2022-04" db="EMBL/GenBank/DDBJ databases">
        <title>Pseudomonas knackmussii B09-2.</title>
        <authorList>
            <person name="Deng Y."/>
        </authorList>
    </citation>
    <scope>NUCLEOTIDE SEQUENCE [LARGE SCALE GENOMIC DNA]</scope>
    <source>
        <strain evidence="4 5">B09-2</strain>
    </source>
</reference>
<keyword evidence="1 3" id="KW-0663">Pyridoxal phosphate</keyword>
<dbReference type="Proteomes" id="UP000831189">
    <property type="component" value="Chromosome"/>
</dbReference>
<dbReference type="GO" id="GO:0008483">
    <property type="term" value="F:transaminase activity"/>
    <property type="evidence" value="ECO:0007669"/>
    <property type="project" value="UniProtKB-KW"/>
</dbReference>
<dbReference type="PANTHER" id="PTHR30244:SF36">
    <property type="entry name" value="3-OXO-GLUCOSE-6-PHOSPHATE:GLUTAMATE AMINOTRANSFERASE"/>
    <property type="match status" value="1"/>
</dbReference>
<keyword evidence="4" id="KW-0808">Transferase</keyword>
<dbReference type="InterPro" id="IPR015422">
    <property type="entry name" value="PyrdxlP-dep_Trfase_small"/>
</dbReference>
<protein>
    <submittedName>
        <fullName evidence="4">DegT/DnrJ/EryC1/StrS family aminotransferase</fullName>
    </submittedName>
</protein>
<evidence type="ECO:0000313" key="5">
    <source>
        <dbReference type="Proteomes" id="UP000831189"/>
    </source>
</evidence>
<dbReference type="InterPro" id="IPR015424">
    <property type="entry name" value="PyrdxlP-dep_Trfase"/>
</dbReference>